<dbReference type="PROSITE" id="PS50043">
    <property type="entry name" value="HTH_LUXR_2"/>
    <property type="match status" value="1"/>
</dbReference>
<proteinExistence type="predicted"/>
<keyword evidence="2" id="KW-0238">DNA-binding</keyword>
<evidence type="ECO:0000256" key="1">
    <source>
        <dbReference type="ARBA" id="ARBA00023015"/>
    </source>
</evidence>
<dbReference type="SUPFAM" id="SSF48452">
    <property type="entry name" value="TPR-like"/>
    <property type="match status" value="1"/>
</dbReference>
<comment type="caution">
    <text evidence="5">The sequence shown here is derived from an EMBL/GenBank/DDBJ whole genome shotgun (WGS) entry which is preliminary data.</text>
</comment>
<dbReference type="PRINTS" id="PR00038">
    <property type="entry name" value="HTHLUXR"/>
</dbReference>
<sequence>MSNAFTSLISTRFAPPEGKGLLPRERLLVWLESERQRKLILLSGPAGSGKTSLAALWRKSLIARGDSVVWYNVSADDDPVQFATYLAAGLESLDGHVGQDAKSILNRFGIGALDAFAAAVINDLHQFSKPVYLVLEDFHEVAATPIRHLLEKLLAWAPSNLHVVLTSRLAQPFPLSELRAHDEIAELDFTALRFDLSETETFLRSQGVGPLDIATVREVHDRTDGWAAGVQLVAYSIRNTRNVRPGSLSIPARPVSRNGDIVDDYFNQLVNDNLSPEELAFLVHTAACRLFNRGLCEIITANPRAGELLRKFESENLFIVPIESQGDAEPWYRFHPLFGKYLRDRLCRLPEDELININVAAGRWFAGKGLYAQAIRHSRYAGDMNLCVELVERVARPMVVQGEYFQLRKWIGALPRNTLLTRLELLLCAAWAELACGDLDAARHLLADIEAHPQNSTVDTLRESALLRSWCLLKQDDTAAALDVLSPYESLPATVDPLVAFGIRNVLAAALAHAGQFERARDVLMPAGRMMSAEQTIFTPVVARGVVALTYVIQGAYRQASDVMHKAIEEIEARRTGKAEFDGITAGFAIAAAYAKNDLVEAESMLLEHLQLIELMCIPDCIIEAHMARVKILRAENRLDDALRVLNRADELAARLSLDRLYARALAERTSVEIDRGNRPAARQAQRQLQQLAAEYKEQANCAWAEIGFYAASGEAMLAMIDGNFDRALDLCRQLLETSVVHGRLGQTAALHVREAIALWSLHHEQAAVAAMRQAVSIAAPHRMVRHFLDEGAIALRLLELVKSRSDISADEFDFIAQVLMAGASGQSYSESTEARTKQPAHSNVVRLSPRELEILTLVSNAFSNKSIAKTLNCSDLTVKWHVKNIFTKLGAVSREDASVKARELGLLR</sequence>
<dbReference type="InterPro" id="IPR000792">
    <property type="entry name" value="Tscrpt_reg_LuxR_C"/>
</dbReference>
<name>A0ABW0JD75_9BURK</name>
<dbReference type="RefSeq" id="WP_377713723.1">
    <property type="nucleotide sequence ID" value="NZ_JBHSMP010000025.1"/>
</dbReference>
<dbReference type="SUPFAM" id="SSF52540">
    <property type="entry name" value="P-loop containing nucleoside triphosphate hydrolases"/>
    <property type="match status" value="1"/>
</dbReference>
<protein>
    <submittedName>
        <fullName evidence="5">LuxR C-terminal-related transcriptional regulator</fullName>
    </submittedName>
</protein>
<dbReference type="InterPro" id="IPR027417">
    <property type="entry name" value="P-loop_NTPase"/>
</dbReference>
<dbReference type="Gene3D" id="3.40.50.300">
    <property type="entry name" value="P-loop containing nucleotide triphosphate hydrolases"/>
    <property type="match status" value="1"/>
</dbReference>
<dbReference type="InterPro" id="IPR041617">
    <property type="entry name" value="TPR_MalT"/>
</dbReference>
<dbReference type="InterPro" id="IPR016032">
    <property type="entry name" value="Sig_transdc_resp-reg_C-effctor"/>
</dbReference>
<gene>
    <name evidence="5" type="ORF">ACFPTO_19125</name>
</gene>
<keyword evidence="3" id="KW-0804">Transcription</keyword>
<dbReference type="Gene3D" id="1.10.10.10">
    <property type="entry name" value="Winged helix-like DNA-binding domain superfamily/Winged helix DNA-binding domain"/>
    <property type="match status" value="1"/>
</dbReference>
<evidence type="ECO:0000313" key="5">
    <source>
        <dbReference type="EMBL" id="MFC5430893.1"/>
    </source>
</evidence>
<evidence type="ECO:0000256" key="3">
    <source>
        <dbReference type="ARBA" id="ARBA00023163"/>
    </source>
</evidence>
<dbReference type="InterPro" id="IPR036388">
    <property type="entry name" value="WH-like_DNA-bd_sf"/>
</dbReference>
<dbReference type="PANTHER" id="PTHR44688">
    <property type="entry name" value="DNA-BINDING TRANSCRIPTIONAL ACTIVATOR DEVR_DOSR"/>
    <property type="match status" value="1"/>
</dbReference>
<dbReference type="InterPro" id="IPR059106">
    <property type="entry name" value="WHD_MalT"/>
</dbReference>
<dbReference type="PANTHER" id="PTHR44688:SF25">
    <property type="entry name" value="HTH LUXR-TYPE DOMAIN-CONTAINING PROTEIN"/>
    <property type="match status" value="1"/>
</dbReference>
<dbReference type="CDD" id="cd06170">
    <property type="entry name" value="LuxR_C_like"/>
    <property type="match status" value="1"/>
</dbReference>
<dbReference type="EMBL" id="JBHSMP010000025">
    <property type="protein sequence ID" value="MFC5430893.1"/>
    <property type="molecule type" value="Genomic_DNA"/>
</dbReference>
<dbReference type="SMART" id="SM00421">
    <property type="entry name" value="HTH_LUXR"/>
    <property type="match status" value="1"/>
</dbReference>
<dbReference type="Pfam" id="PF25873">
    <property type="entry name" value="WHD_MalT"/>
    <property type="match status" value="1"/>
</dbReference>
<dbReference type="Pfam" id="PF00196">
    <property type="entry name" value="GerE"/>
    <property type="match status" value="1"/>
</dbReference>
<accession>A0ABW0JD75</accession>
<dbReference type="InterPro" id="IPR041664">
    <property type="entry name" value="AAA_16"/>
</dbReference>
<organism evidence="5 6">
    <name type="scientific">Paraburkholderia denitrificans</name>
    <dbReference type="NCBI Taxonomy" id="694025"/>
    <lineage>
        <taxon>Bacteria</taxon>
        <taxon>Pseudomonadati</taxon>
        <taxon>Pseudomonadota</taxon>
        <taxon>Betaproteobacteria</taxon>
        <taxon>Burkholderiales</taxon>
        <taxon>Burkholderiaceae</taxon>
        <taxon>Paraburkholderia</taxon>
    </lineage>
</organism>
<keyword evidence="1" id="KW-0805">Transcription regulation</keyword>
<evidence type="ECO:0000259" key="4">
    <source>
        <dbReference type="PROSITE" id="PS50043"/>
    </source>
</evidence>
<dbReference type="Gene3D" id="1.25.40.10">
    <property type="entry name" value="Tetratricopeptide repeat domain"/>
    <property type="match status" value="1"/>
</dbReference>
<dbReference type="SUPFAM" id="SSF46894">
    <property type="entry name" value="C-terminal effector domain of the bipartite response regulators"/>
    <property type="match status" value="1"/>
</dbReference>
<reference evidence="6" key="1">
    <citation type="journal article" date="2019" name="Int. J. Syst. Evol. Microbiol.">
        <title>The Global Catalogue of Microorganisms (GCM) 10K type strain sequencing project: providing services to taxonomists for standard genome sequencing and annotation.</title>
        <authorList>
            <consortium name="The Broad Institute Genomics Platform"/>
            <consortium name="The Broad Institute Genome Sequencing Center for Infectious Disease"/>
            <person name="Wu L."/>
            <person name="Ma J."/>
        </authorList>
    </citation>
    <scope>NUCLEOTIDE SEQUENCE [LARGE SCALE GENOMIC DNA]</scope>
    <source>
        <strain evidence="6">CCUG 56042</strain>
    </source>
</reference>
<dbReference type="Proteomes" id="UP001596103">
    <property type="component" value="Unassembled WGS sequence"/>
</dbReference>
<evidence type="ECO:0000256" key="2">
    <source>
        <dbReference type="ARBA" id="ARBA00023125"/>
    </source>
</evidence>
<dbReference type="Pfam" id="PF17874">
    <property type="entry name" value="TPR_MalT"/>
    <property type="match status" value="1"/>
</dbReference>
<keyword evidence="6" id="KW-1185">Reference proteome</keyword>
<dbReference type="Pfam" id="PF13191">
    <property type="entry name" value="AAA_16"/>
    <property type="match status" value="1"/>
</dbReference>
<feature type="domain" description="HTH luxR-type" evidence="4">
    <location>
        <begin position="841"/>
        <end position="906"/>
    </location>
</feature>
<dbReference type="InterPro" id="IPR011990">
    <property type="entry name" value="TPR-like_helical_dom_sf"/>
</dbReference>
<evidence type="ECO:0000313" key="6">
    <source>
        <dbReference type="Proteomes" id="UP001596103"/>
    </source>
</evidence>